<feature type="compositionally biased region" description="Polar residues" evidence="1">
    <location>
        <begin position="1"/>
        <end position="14"/>
    </location>
</feature>
<evidence type="ECO:0000313" key="3">
    <source>
        <dbReference type="EMBL" id="AIA83249.1"/>
    </source>
</evidence>
<evidence type="ECO:0000313" key="5">
    <source>
        <dbReference type="Proteomes" id="UP000242360"/>
    </source>
</evidence>
<protein>
    <submittedName>
        <fullName evidence="2">Phage capsid assembly protein</fullName>
    </submittedName>
</protein>
<accession>A0A060BL22</accession>
<reference evidence="4 5" key="1">
    <citation type="submission" date="2014-01" db="EMBL/GenBank/DDBJ databases">
        <title>Sulfur oxidation genes in diverse deep-sea viruses.</title>
        <authorList>
            <person name="Anantharaman K."/>
            <person name="Duhaime M.B."/>
            <person name="Breier J.A."/>
            <person name="Toner B.M."/>
            <person name="Dick G.J."/>
        </authorList>
    </citation>
    <scope>NUCLEOTIDE SEQUENCE [LARGE SCALE GENOMIC DNA]</scope>
    <source>
        <strain evidence="2 5">KiloMoana</strain>
        <strain evidence="3">TahiMoana</strain>
    </source>
</reference>
<evidence type="ECO:0000313" key="4">
    <source>
        <dbReference type="Proteomes" id="UP000026988"/>
    </source>
</evidence>
<feature type="compositionally biased region" description="Basic and acidic residues" evidence="1">
    <location>
        <begin position="66"/>
        <end position="96"/>
    </location>
</feature>
<evidence type="ECO:0000256" key="1">
    <source>
        <dbReference type="SAM" id="MobiDB-lite"/>
    </source>
</evidence>
<dbReference type="EMBL" id="KJ183193">
    <property type="protein sequence ID" value="AIA83249.1"/>
    <property type="molecule type" value="Genomic_DNA"/>
</dbReference>
<dbReference type="Proteomes" id="UP000242360">
    <property type="component" value="Segment"/>
</dbReference>
<dbReference type="Pfam" id="PF05396">
    <property type="entry name" value="Phage_T7_Capsid"/>
    <property type="match status" value="1"/>
</dbReference>
<proteinExistence type="predicted"/>
<evidence type="ECO:0000313" key="2">
    <source>
        <dbReference type="EMBL" id="AIA83199.1"/>
    </source>
</evidence>
<feature type="compositionally biased region" description="Basic and acidic residues" evidence="1">
    <location>
        <begin position="15"/>
        <end position="29"/>
    </location>
</feature>
<dbReference type="Proteomes" id="UP000026988">
    <property type="component" value="Genome"/>
</dbReference>
<feature type="region of interest" description="Disordered" evidence="1">
    <location>
        <begin position="1"/>
        <end position="44"/>
    </location>
</feature>
<dbReference type="GO" id="GO:0019069">
    <property type="term" value="P:viral capsid assembly"/>
    <property type="evidence" value="ECO:0007669"/>
    <property type="project" value="InterPro"/>
</dbReference>
<feature type="region of interest" description="Disordered" evidence="1">
    <location>
        <begin position="61"/>
        <end position="96"/>
    </location>
</feature>
<name>A0A060BL22_9CAUD</name>
<sequence length="260" mass="28790">MEEDNQNQAPQGELNQHEQEMLEVVEKNENQVAESLKSDEEKLLAGKYKSVEDLEKAYGELQTKLGSKDNEDAPKREDNLDNDKTPELSKNDAKSEVESVGLDFDALYDEFSKSENGLSDDTYSKLEKAGINKNTVDNYIKGQEAIVQQTAEGLKGLVGGEDNYNSMIEWATTNLSESEQRAFDSVLGDEGTATFAIQGLYARFKATNPTLRQGSGVGSSSRGGFGTKSDMMEAMQSPKYKLDSTYRADVQRKIAMTDFL</sequence>
<dbReference type="InterPro" id="IPR008768">
    <property type="entry name" value="Gp9-like"/>
</dbReference>
<dbReference type="EMBL" id="KJ183192">
    <property type="protein sequence ID" value="AIA83199.1"/>
    <property type="molecule type" value="Genomic_DNA"/>
</dbReference>
<organism evidence="2 5">
    <name type="scientific">Lauvirus lau218</name>
    <dbReference type="NCBI Taxonomy" id="1465639"/>
    <lineage>
        <taxon>Viruses</taxon>
        <taxon>Duplodnaviria</taxon>
        <taxon>Heunggongvirae</taxon>
        <taxon>Uroviricota</taxon>
        <taxon>Caudoviricetes</taxon>
        <taxon>Autographivirales</taxon>
        <taxon>Lauvirus</taxon>
    </lineage>
</organism>